<feature type="region of interest" description="Disordered" evidence="1">
    <location>
        <begin position="1"/>
        <end position="32"/>
    </location>
</feature>
<evidence type="ECO:0000313" key="3">
    <source>
        <dbReference type="Proteomes" id="UP001338582"/>
    </source>
</evidence>
<evidence type="ECO:0008006" key="4">
    <source>
        <dbReference type="Google" id="ProtNLM"/>
    </source>
</evidence>
<feature type="region of interest" description="Disordered" evidence="1">
    <location>
        <begin position="361"/>
        <end position="383"/>
    </location>
</feature>
<sequence length="833" mass="93478">MPQSTQNFAPDPYNDAYDPRLDLSSLSDENDLDQTTSSLEYLVESDPEIPESLSFQRSPRLSVRLPAVRNSLLALYVDDTSSGVVGDDDSRGDSTASTVPGLTSGVSGLSVLSSAFERTDPVLGPGDVSANAALLPPSIFRDLLERVRLSRSTPLDPRRYSYSSYASFAGGPPVRISRASSSSVASVHSPPLTSVISALADSQELPPNYFVELINADGFILSVAAPNRRSSAASLDSPRDNAVPLFRQNAIRHKRQPHLEHVSTERIAELHLHYSKLLRSISKPRIYRNKIPFSTSLVSFKAPQTITLPFGKNTGNLDKKLAKFLKQRAKQNSSGLRKLVPLAHSDIPAPCNNLKRASAELKESRKKKRKVQTREKMPTQNSTRADTLLGSGLAIEERFVPSTDKDRIMNGFFCSYVSDGASFYIPCVEDSNTPLNMDLRLSRVDFDKKQIHGIILFNERDNACSAIKNMILFLLFLGGSEFLAMKDSQVLIQKRLSIICEALDTSAATLTSNDLVDITSSLKIEVSGNILDFKDHDFRFLLKIYPDAKTPSTVHENPLLDVEFELSQWLKIRPFFNFAEAKFYETLVNVDRYLRFAKKLGNNDAINTNFAETLKKRVHEFMETYGFIKDTELPYEHLKSELRGRDRAHKSGILSSWDKKLAEEFCNMVVTEKKNLINVQLNYVLFTLQLDAFKVMDHLFTDILAHIHDKEQQKFFHEMYSEAGTSDDSAAARKVVFVCSVNRKTGELHIHNTRPMFDYRMMEVLKQCWREYHLPDFRSSAAAILNQSQWGNIKLKDPEAAGVPTNLQGFWRREAGASTASNRDSLCGNYSIA</sequence>
<evidence type="ECO:0000313" key="2">
    <source>
        <dbReference type="EMBL" id="WPK27116.1"/>
    </source>
</evidence>
<accession>A0AAX4HF06</accession>
<dbReference type="GeneID" id="88175549"/>
<dbReference type="RefSeq" id="XP_062879494.1">
    <property type="nucleotide sequence ID" value="XM_063023424.1"/>
</dbReference>
<dbReference type="Proteomes" id="UP001338582">
    <property type="component" value="Chromosome 5"/>
</dbReference>
<gene>
    <name evidence="2" type="ORF">PUMCH_004489</name>
</gene>
<evidence type="ECO:0000256" key="1">
    <source>
        <dbReference type="SAM" id="MobiDB-lite"/>
    </source>
</evidence>
<dbReference type="AlphaFoldDB" id="A0AAX4HF06"/>
<reference evidence="2 3" key="1">
    <citation type="submission" date="2023-10" db="EMBL/GenBank/DDBJ databases">
        <title>Draft Genome Sequence of Candida saopaulonensis from a very Premature Infant with Sepsis.</title>
        <authorList>
            <person name="Ning Y."/>
            <person name="Dai R."/>
            <person name="Xiao M."/>
            <person name="Xu Y."/>
            <person name="Yan Q."/>
            <person name="Zhang L."/>
        </authorList>
    </citation>
    <scope>NUCLEOTIDE SEQUENCE [LARGE SCALE GENOMIC DNA]</scope>
    <source>
        <strain evidence="2 3">19XY460</strain>
    </source>
</reference>
<dbReference type="EMBL" id="CP138898">
    <property type="protein sequence ID" value="WPK27116.1"/>
    <property type="molecule type" value="Genomic_DNA"/>
</dbReference>
<proteinExistence type="predicted"/>
<dbReference type="KEGG" id="asau:88175549"/>
<keyword evidence="3" id="KW-1185">Reference proteome</keyword>
<name>A0AAX4HF06_9ASCO</name>
<protein>
    <recommendedName>
        <fullName evidence="4">RGS domain-containing protein</fullName>
    </recommendedName>
</protein>
<organism evidence="2 3">
    <name type="scientific">Australozyma saopauloensis</name>
    <dbReference type="NCBI Taxonomy" id="291208"/>
    <lineage>
        <taxon>Eukaryota</taxon>
        <taxon>Fungi</taxon>
        <taxon>Dikarya</taxon>
        <taxon>Ascomycota</taxon>
        <taxon>Saccharomycotina</taxon>
        <taxon>Pichiomycetes</taxon>
        <taxon>Metschnikowiaceae</taxon>
        <taxon>Australozyma</taxon>
    </lineage>
</organism>